<evidence type="ECO:0000313" key="6">
    <source>
        <dbReference type="EMBL" id="RAV09767.1"/>
    </source>
</evidence>
<dbReference type="PROSITE" id="PS50983">
    <property type="entry name" value="FE_B12_PBP"/>
    <property type="match status" value="1"/>
</dbReference>
<dbReference type="Gene3D" id="1.10.10.60">
    <property type="entry name" value="Homeodomain-like"/>
    <property type="match status" value="2"/>
</dbReference>
<evidence type="ECO:0000256" key="3">
    <source>
        <dbReference type="ARBA" id="ARBA00023163"/>
    </source>
</evidence>
<evidence type="ECO:0000256" key="1">
    <source>
        <dbReference type="ARBA" id="ARBA00023015"/>
    </source>
</evidence>
<evidence type="ECO:0000259" key="5">
    <source>
        <dbReference type="PROSITE" id="PS50983"/>
    </source>
</evidence>
<dbReference type="PROSITE" id="PS00041">
    <property type="entry name" value="HTH_ARAC_FAMILY_1"/>
    <property type="match status" value="1"/>
</dbReference>
<name>A0A329LYR3_9BACL</name>
<keyword evidence="7" id="KW-1185">Reference proteome</keyword>
<evidence type="ECO:0000313" key="7">
    <source>
        <dbReference type="Proteomes" id="UP000250369"/>
    </source>
</evidence>
<keyword evidence="2" id="KW-0238">DNA-binding</keyword>
<dbReference type="AlphaFoldDB" id="A0A329LYR3"/>
<proteinExistence type="predicted"/>
<dbReference type="Gene3D" id="3.40.50.1980">
    <property type="entry name" value="Nitrogenase molybdenum iron protein domain"/>
    <property type="match status" value="2"/>
</dbReference>
<dbReference type="GO" id="GO:0003700">
    <property type="term" value="F:DNA-binding transcription factor activity"/>
    <property type="evidence" value="ECO:0007669"/>
    <property type="project" value="InterPro"/>
</dbReference>
<sequence length="570" mass="62323">MDNDRAFMLSHTFLLKSVKPFGEGLWQPGASGAPWRSDAAEPTADDCVCSIAIFTEEPGTIDLDGTSVSLSKGSAIQLRSGGRFSVQSGSGSATGRLAGWLVEFFVFRFGDSRPIAGGFPLLPYHQEIAVHPFAALCSVVDRITRTADGYDDPTALRKQAALLELLALLMENQQRSHMLDNAAAAVKRAISYVRDHYTEPLTVEQLASIAGVGRWQFSELFRRLTGKRPLDYINTIRLNRAKELLLLTDDPLREIAQSVGFRDEYYFNRKFSRMFGCAPKSFARSGKTAASRQPLLPAAKQARVRSSLTGEPSRLVVCGGILGDVLSLGVKPLGAELAVMGRQVVYRDKLAGILDVGIGGDADTIAALQPDLVLLEKEGVAASHFQSAAAPVVSFRRTEDVTVRLRAIAALLGAEREADEWIARHEDAASSMWNRLRSRIGTGETATVLVQIGVQLFVMGNRGLAATLYHPRGFSSSEGAAKLAEGSERFREITAEQLPGYDGDRLFLLFSGDERSKREARQLTETSAWQSLHAFRSGNIHMTEAKWNYDDSLTRGQLLPVLPHILSSRI</sequence>
<feature type="domain" description="Fe/B12 periplasmic-binding" evidence="5">
    <location>
        <begin position="313"/>
        <end position="570"/>
    </location>
</feature>
<organism evidence="6 7">
    <name type="scientific">Paenibacillus contaminans</name>
    <dbReference type="NCBI Taxonomy" id="450362"/>
    <lineage>
        <taxon>Bacteria</taxon>
        <taxon>Bacillati</taxon>
        <taxon>Bacillota</taxon>
        <taxon>Bacilli</taxon>
        <taxon>Bacillales</taxon>
        <taxon>Paenibacillaceae</taxon>
        <taxon>Paenibacillus</taxon>
    </lineage>
</organism>
<dbReference type="InterPro" id="IPR009057">
    <property type="entry name" value="Homeodomain-like_sf"/>
</dbReference>
<dbReference type="EMBL" id="QMFB01000047">
    <property type="protein sequence ID" value="RAV09767.1"/>
    <property type="molecule type" value="Genomic_DNA"/>
</dbReference>
<feature type="domain" description="HTH araC/xylS-type" evidence="4">
    <location>
        <begin position="187"/>
        <end position="285"/>
    </location>
</feature>
<dbReference type="SUPFAM" id="SSF53807">
    <property type="entry name" value="Helical backbone' metal receptor"/>
    <property type="match status" value="1"/>
</dbReference>
<keyword evidence="3" id="KW-0804">Transcription</keyword>
<dbReference type="InterPro" id="IPR050204">
    <property type="entry name" value="AraC_XylS_family_regulators"/>
</dbReference>
<dbReference type="InterPro" id="IPR002491">
    <property type="entry name" value="ABC_transptr_periplasmic_BD"/>
</dbReference>
<dbReference type="InterPro" id="IPR018060">
    <property type="entry name" value="HTH_AraC"/>
</dbReference>
<evidence type="ECO:0000256" key="2">
    <source>
        <dbReference type="ARBA" id="ARBA00023125"/>
    </source>
</evidence>
<accession>A0A329LYR3</accession>
<dbReference type="Pfam" id="PF12833">
    <property type="entry name" value="HTH_18"/>
    <property type="match status" value="1"/>
</dbReference>
<evidence type="ECO:0008006" key="8">
    <source>
        <dbReference type="Google" id="ProtNLM"/>
    </source>
</evidence>
<dbReference type="SUPFAM" id="SSF46689">
    <property type="entry name" value="Homeodomain-like"/>
    <property type="match status" value="2"/>
</dbReference>
<comment type="caution">
    <text evidence="6">The sequence shown here is derived from an EMBL/GenBank/DDBJ whole genome shotgun (WGS) entry which is preliminary data.</text>
</comment>
<keyword evidence="1" id="KW-0805">Transcription regulation</keyword>
<dbReference type="Proteomes" id="UP000250369">
    <property type="component" value="Unassembled WGS sequence"/>
</dbReference>
<dbReference type="GO" id="GO:0043565">
    <property type="term" value="F:sequence-specific DNA binding"/>
    <property type="evidence" value="ECO:0007669"/>
    <property type="project" value="InterPro"/>
</dbReference>
<protein>
    <recommendedName>
        <fullName evidence="8">AraC family transcriptional regulator</fullName>
    </recommendedName>
</protein>
<gene>
    <name evidence="6" type="ORF">DQG23_39005</name>
</gene>
<evidence type="ECO:0000259" key="4">
    <source>
        <dbReference type="PROSITE" id="PS01124"/>
    </source>
</evidence>
<dbReference type="PANTHER" id="PTHR46796:SF2">
    <property type="entry name" value="TRANSCRIPTIONAL REGULATORY PROTEIN"/>
    <property type="match status" value="1"/>
</dbReference>
<dbReference type="OrthoDB" id="2660924at2"/>
<dbReference type="Pfam" id="PF01497">
    <property type="entry name" value="Peripla_BP_2"/>
    <property type="match status" value="1"/>
</dbReference>
<dbReference type="PROSITE" id="PS01124">
    <property type="entry name" value="HTH_ARAC_FAMILY_2"/>
    <property type="match status" value="1"/>
</dbReference>
<dbReference type="InterPro" id="IPR018062">
    <property type="entry name" value="HTH_AraC-typ_CS"/>
</dbReference>
<dbReference type="SMART" id="SM00342">
    <property type="entry name" value="HTH_ARAC"/>
    <property type="match status" value="1"/>
</dbReference>
<dbReference type="RefSeq" id="WP_113036456.1">
    <property type="nucleotide sequence ID" value="NZ_QMFB01000047.1"/>
</dbReference>
<dbReference type="PANTHER" id="PTHR46796">
    <property type="entry name" value="HTH-TYPE TRANSCRIPTIONAL ACTIVATOR RHAS-RELATED"/>
    <property type="match status" value="1"/>
</dbReference>
<reference evidence="6 7" key="1">
    <citation type="journal article" date="2009" name="Int. J. Syst. Evol. Microbiol.">
        <title>Paenibacillus contaminans sp. nov., isolated from a contaminated laboratory plate.</title>
        <authorList>
            <person name="Chou J.H."/>
            <person name="Lee J.H."/>
            <person name="Lin M.C."/>
            <person name="Chang P.S."/>
            <person name="Arun A.B."/>
            <person name="Young C.C."/>
            <person name="Chen W.M."/>
        </authorList>
    </citation>
    <scope>NUCLEOTIDE SEQUENCE [LARGE SCALE GENOMIC DNA]</scope>
    <source>
        <strain evidence="6 7">CKOBP-6</strain>
    </source>
</reference>